<dbReference type="PANTHER" id="PTHR16525">
    <property type="entry name" value="PROTEIN C12ORF4"/>
    <property type="match status" value="1"/>
</dbReference>
<accession>A0A0K2URI6</accession>
<dbReference type="Pfam" id="PF10154">
    <property type="entry name" value="Fy-3"/>
    <property type="match status" value="1"/>
</dbReference>
<feature type="compositionally biased region" description="Polar residues" evidence="1">
    <location>
        <begin position="123"/>
        <end position="140"/>
    </location>
</feature>
<dbReference type="GO" id="GO:0005737">
    <property type="term" value="C:cytoplasm"/>
    <property type="evidence" value="ECO:0007669"/>
    <property type="project" value="TreeGrafter"/>
</dbReference>
<reference evidence="2" key="1">
    <citation type="submission" date="2014-05" db="EMBL/GenBank/DDBJ databases">
        <authorList>
            <person name="Chronopoulou M."/>
        </authorList>
    </citation>
    <scope>NUCLEOTIDE SEQUENCE</scope>
    <source>
        <tissue evidence="2">Whole organism</tissue>
    </source>
</reference>
<dbReference type="InterPro" id="IPR019311">
    <property type="entry name" value="Fy-3"/>
</dbReference>
<feature type="region of interest" description="Disordered" evidence="1">
    <location>
        <begin position="120"/>
        <end position="143"/>
    </location>
</feature>
<dbReference type="EMBL" id="HACA01023497">
    <property type="protein sequence ID" value="CDW40858.1"/>
    <property type="molecule type" value="Transcribed_RNA"/>
</dbReference>
<dbReference type="AlphaFoldDB" id="A0A0K2URI6"/>
<evidence type="ECO:0000313" key="2">
    <source>
        <dbReference type="EMBL" id="CDW40858.1"/>
    </source>
</evidence>
<organism evidence="2">
    <name type="scientific">Lepeophtheirus salmonis</name>
    <name type="common">Salmon louse</name>
    <name type="synonym">Caligus salmonis</name>
    <dbReference type="NCBI Taxonomy" id="72036"/>
    <lineage>
        <taxon>Eukaryota</taxon>
        <taxon>Metazoa</taxon>
        <taxon>Ecdysozoa</taxon>
        <taxon>Arthropoda</taxon>
        <taxon>Crustacea</taxon>
        <taxon>Multicrustacea</taxon>
        <taxon>Hexanauplia</taxon>
        <taxon>Copepoda</taxon>
        <taxon>Siphonostomatoida</taxon>
        <taxon>Caligidae</taxon>
        <taxon>Lepeophtheirus</taxon>
    </lineage>
</organism>
<evidence type="ECO:0000256" key="1">
    <source>
        <dbReference type="SAM" id="MobiDB-lite"/>
    </source>
</evidence>
<dbReference type="PANTHER" id="PTHR16525:SF0">
    <property type="entry name" value="PROTEIN C12ORF4"/>
    <property type="match status" value="1"/>
</dbReference>
<dbReference type="OrthoDB" id="415359at2759"/>
<name>A0A0K2URI6_LEPSM</name>
<proteinExistence type="predicted"/>
<protein>
    <submittedName>
        <fullName evidence="2">Uncharacterized protein</fullName>
    </submittedName>
</protein>
<sequence length="416" mass="47319">MSDVDSIVKKWSDLYSEEVLEFARPAEVSNEEVFAEVYHSLIHSPAISNTLVQLEHLHARTLEDKIDKNVQILSKSNVNDAQNREYLESRLASDLSNIRDTQYREFREWVMRVHEEFQRGDESNGNSELARSQSSFSIEASPSAPRLQESFTITLGAQMKQMHNLRLVAADVLDLCRYPAIPKDDSSSSLPQRLQTSMSLYSNNICGVVLLDNKDLDALLNRSNEYHFANYEQQLESIMSSDVKGKSLAWRKERIIRKKMSEFPDPEIELDDPCLELKSGDFYVTRHSNLCEVHVLFHMITDESILSGSINSRHPAVMGLRNVLKTASLSDVTTVTIPLLLASEMHEIMTVAWCMKRAELVFKCVKGFMMEVASWGGSDIKTLQFLVPKDIDEDVFNRLTSMLAGIFRTSNPIRGM</sequence>